<feature type="signal peptide" evidence="3">
    <location>
        <begin position="1"/>
        <end position="18"/>
    </location>
</feature>
<dbReference type="OrthoDB" id="5425547at2759"/>
<evidence type="ECO:0000259" key="4">
    <source>
        <dbReference type="Pfam" id="PF24866"/>
    </source>
</evidence>
<feature type="compositionally biased region" description="Polar residues" evidence="1">
    <location>
        <begin position="129"/>
        <end position="149"/>
    </location>
</feature>
<dbReference type="KEGG" id="chig:CH63R_05824"/>
<dbReference type="Pfam" id="PF24866">
    <property type="entry name" value="DUF7732"/>
    <property type="match status" value="1"/>
</dbReference>
<dbReference type="PANTHER" id="PTHR42091">
    <property type="entry name" value="CONSERVED GLYCINE-RICH PROTEIN (AFU_ORTHOLOGUE AFUA_7G02440)"/>
    <property type="match status" value="1"/>
</dbReference>
<dbReference type="EMBL" id="LTAN01000004">
    <property type="protein sequence ID" value="OBR10132.1"/>
    <property type="molecule type" value="Genomic_DNA"/>
</dbReference>
<evidence type="ECO:0000256" key="3">
    <source>
        <dbReference type="SAM" id="SignalP"/>
    </source>
</evidence>
<keyword evidence="2" id="KW-0472">Membrane</keyword>
<feature type="domain" description="DUF7732" evidence="4">
    <location>
        <begin position="174"/>
        <end position="297"/>
    </location>
</feature>
<keyword evidence="2" id="KW-1133">Transmembrane helix</keyword>
<dbReference type="RefSeq" id="XP_018158649.1">
    <property type="nucleotide sequence ID" value="XM_018300799.1"/>
</dbReference>
<dbReference type="GeneID" id="28864906"/>
<evidence type="ECO:0000313" key="6">
    <source>
        <dbReference type="Proteomes" id="UP000092177"/>
    </source>
</evidence>
<dbReference type="Proteomes" id="UP000092177">
    <property type="component" value="Chromosome 4"/>
</dbReference>
<organism evidence="5 6">
    <name type="scientific">Colletotrichum higginsianum (strain IMI 349063)</name>
    <name type="common">Crucifer anthracnose fungus</name>
    <dbReference type="NCBI Taxonomy" id="759273"/>
    <lineage>
        <taxon>Eukaryota</taxon>
        <taxon>Fungi</taxon>
        <taxon>Dikarya</taxon>
        <taxon>Ascomycota</taxon>
        <taxon>Pezizomycotina</taxon>
        <taxon>Sordariomycetes</taxon>
        <taxon>Hypocreomycetidae</taxon>
        <taxon>Glomerellales</taxon>
        <taxon>Glomerellaceae</taxon>
        <taxon>Colletotrichum</taxon>
        <taxon>Colletotrichum destructivum species complex</taxon>
    </lineage>
</organism>
<name>A0A1B7YDP3_COLHI</name>
<feature type="chain" id="PRO_5008601566" evidence="3">
    <location>
        <begin position="19"/>
        <end position="334"/>
    </location>
</feature>
<keyword evidence="6" id="KW-1185">Reference proteome</keyword>
<keyword evidence="2" id="KW-0812">Transmembrane</keyword>
<comment type="caution">
    <text evidence="5">The sequence shown here is derived from an EMBL/GenBank/DDBJ whole genome shotgun (WGS) entry which is preliminary data.</text>
</comment>
<accession>A0A1B7YDP3</accession>
<reference evidence="6" key="1">
    <citation type="journal article" date="2017" name="BMC Genomics">
        <title>Gapless genome assembly of Colletotrichum higginsianum reveals chromosome structure and association of transposable elements with secondary metabolite gene clusters.</title>
        <authorList>
            <person name="Dallery J.-F."/>
            <person name="Lapalu N."/>
            <person name="Zampounis A."/>
            <person name="Pigne S."/>
            <person name="Luyten I."/>
            <person name="Amselem J."/>
            <person name="Wittenberg A.H.J."/>
            <person name="Zhou S."/>
            <person name="de Queiroz M.V."/>
            <person name="Robin G.P."/>
            <person name="Auger A."/>
            <person name="Hainaut M."/>
            <person name="Henrissat B."/>
            <person name="Kim K.-T."/>
            <person name="Lee Y.-H."/>
            <person name="Lespinet O."/>
            <person name="Schwartz D.C."/>
            <person name="Thon M.R."/>
            <person name="O'Connell R.J."/>
        </authorList>
    </citation>
    <scope>NUCLEOTIDE SEQUENCE [LARGE SCALE GENOMIC DNA]</scope>
    <source>
        <strain evidence="6">IMI 349063</strain>
    </source>
</reference>
<feature type="transmembrane region" description="Helical" evidence="2">
    <location>
        <begin position="192"/>
        <end position="214"/>
    </location>
</feature>
<protein>
    <submittedName>
        <fullName evidence="5">Glycine-rich protein</fullName>
    </submittedName>
</protein>
<evidence type="ECO:0000313" key="5">
    <source>
        <dbReference type="EMBL" id="OBR10132.1"/>
    </source>
</evidence>
<feature type="compositionally biased region" description="Gly residues" evidence="1">
    <location>
        <begin position="54"/>
        <end position="95"/>
    </location>
</feature>
<dbReference type="AlphaFoldDB" id="A0A1B7YDP3"/>
<proteinExistence type="predicted"/>
<evidence type="ECO:0000256" key="1">
    <source>
        <dbReference type="SAM" id="MobiDB-lite"/>
    </source>
</evidence>
<feature type="region of interest" description="Disordered" evidence="1">
    <location>
        <begin position="34"/>
        <end position="169"/>
    </location>
</feature>
<gene>
    <name evidence="5" type="ORF">CH63R_05824</name>
</gene>
<evidence type="ECO:0000256" key="2">
    <source>
        <dbReference type="SAM" id="Phobius"/>
    </source>
</evidence>
<feature type="compositionally biased region" description="Basic and acidic residues" evidence="1">
    <location>
        <begin position="36"/>
        <end position="48"/>
    </location>
</feature>
<sequence length="334" mass="32859">MRLDIAVVALTLFAPAWAAAIDSGVHGSNVAVLAPKAERDNSKQDEKLWKRKGGGGGGGGRGGGSSGGSRSGGGSRTGGSSGGSRSGGSSSGSGSGSSSSQGGSGSGSSSGGSRSSGSGGGSRYGFPGHSQSGSSGNRQTNGASSTSRGGSRDNAGGATRTGSGPAPAYGGGKYYGGGATVPYRAGASRGSMVPFFLVGGAALAFWPGLWLAGAHMYPYSHPYRYYNQTARENQTKAVLCGCAEDLPCGCEENNATDYMNSLLGNGSYDGLNKSVVNIGLVNGTETILINGTLPYGTTAAGGDEEVGSAAFRNAVEALGFWPVAAVVLATVFVA</sequence>
<keyword evidence="3" id="KW-0732">Signal</keyword>
<dbReference type="InterPro" id="IPR056634">
    <property type="entry name" value="DUF7732"/>
</dbReference>
<dbReference type="PANTHER" id="PTHR42091:SF1">
    <property type="entry name" value="CONSERVED GLYCINE-RICH PROTEIN (AFU_ORTHOLOGUE AFUA_7G02440)"/>
    <property type="match status" value="1"/>
</dbReference>
<dbReference type="VEuPathDB" id="FungiDB:CH63R_05824"/>